<dbReference type="Proteomes" id="UP000075840">
    <property type="component" value="Unassembled WGS sequence"/>
</dbReference>
<dbReference type="EMBL" id="APCN01001245">
    <property type="status" value="NOT_ANNOTATED_CDS"/>
    <property type="molecule type" value="Genomic_DNA"/>
</dbReference>
<dbReference type="AlphaFoldDB" id="A0A182IHJ2"/>
<dbReference type="VEuPathDB" id="VectorBase:AARA014916"/>
<reference evidence="1" key="1">
    <citation type="submission" date="2022-08" db="UniProtKB">
        <authorList>
            <consortium name="EnsemblMetazoa"/>
        </authorList>
    </citation>
    <scope>IDENTIFICATION</scope>
    <source>
        <strain evidence="1">Dongola</strain>
    </source>
</reference>
<accession>A0A182IHJ2</accession>
<name>A0A182IHJ2_ANOAR</name>
<sequence length="72" mass="8625">FLFYLFYFTVIELETDTFVHCLALYRPIVTVPFSRTKTRYSTWRRPVLYRVYYYGGAQCFTASTIMETPSIL</sequence>
<evidence type="ECO:0000313" key="1">
    <source>
        <dbReference type="EnsemblMetazoa" id="AARA014916-PA"/>
    </source>
</evidence>
<organism evidence="1 2">
    <name type="scientific">Anopheles arabiensis</name>
    <name type="common">Mosquito</name>
    <dbReference type="NCBI Taxonomy" id="7173"/>
    <lineage>
        <taxon>Eukaryota</taxon>
        <taxon>Metazoa</taxon>
        <taxon>Ecdysozoa</taxon>
        <taxon>Arthropoda</taxon>
        <taxon>Hexapoda</taxon>
        <taxon>Insecta</taxon>
        <taxon>Pterygota</taxon>
        <taxon>Neoptera</taxon>
        <taxon>Endopterygota</taxon>
        <taxon>Diptera</taxon>
        <taxon>Nematocera</taxon>
        <taxon>Culicoidea</taxon>
        <taxon>Culicidae</taxon>
        <taxon>Anophelinae</taxon>
        <taxon>Anopheles</taxon>
    </lineage>
</organism>
<protein>
    <submittedName>
        <fullName evidence="1">Uncharacterized protein</fullName>
    </submittedName>
</protein>
<keyword evidence="2" id="KW-1185">Reference proteome</keyword>
<dbReference type="EnsemblMetazoa" id="AARA014916-RA">
    <property type="protein sequence ID" value="AARA014916-PA"/>
    <property type="gene ID" value="AARA014916"/>
</dbReference>
<evidence type="ECO:0000313" key="2">
    <source>
        <dbReference type="Proteomes" id="UP000075840"/>
    </source>
</evidence>
<proteinExistence type="predicted"/>